<dbReference type="Proteomes" id="UP001612928">
    <property type="component" value="Unassembled WGS sequence"/>
</dbReference>
<feature type="domain" description="Methyltransferase" evidence="1">
    <location>
        <begin position="45"/>
        <end position="141"/>
    </location>
</feature>
<protein>
    <submittedName>
        <fullName evidence="2">Class I SAM-dependent methyltransferase</fullName>
    </submittedName>
</protein>
<evidence type="ECO:0000313" key="2">
    <source>
        <dbReference type="EMBL" id="MFI7444570.1"/>
    </source>
</evidence>
<dbReference type="InterPro" id="IPR029063">
    <property type="entry name" value="SAM-dependent_MTases_sf"/>
</dbReference>
<dbReference type="CDD" id="cd02440">
    <property type="entry name" value="AdoMet_MTases"/>
    <property type="match status" value="1"/>
</dbReference>
<dbReference type="Pfam" id="PF13649">
    <property type="entry name" value="Methyltransf_25"/>
    <property type="match status" value="1"/>
</dbReference>
<name>A0ABW8ACS3_9ACTN</name>
<evidence type="ECO:0000259" key="1">
    <source>
        <dbReference type="Pfam" id="PF13649"/>
    </source>
</evidence>
<organism evidence="2 3">
    <name type="scientific">Nonomuraea indica</name>
    <dbReference type="NCBI Taxonomy" id="1581193"/>
    <lineage>
        <taxon>Bacteria</taxon>
        <taxon>Bacillati</taxon>
        <taxon>Actinomycetota</taxon>
        <taxon>Actinomycetes</taxon>
        <taxon>Streptosporangiales</taxon>
        <taxon>Streptosporangiaceae</taxon>
        <taxon>Nonomuraea</taxon>
    </lineage>
</organism>
<dbReference type="SUPFAM" id="SSF53335">
    <property type="entry name" value="S-adenosyl-L-methionine-dependent methyltransferases"/>
    <property type="match status" value="1"/>
</dbReference>
<sequence>MPHDTALFFGQFLRAPATVGAFAPSSRRLAASVCTPVPERGEPTVVELGPGTGPFTEEIQRRLGGRGHHLAVELNASMADLLTRRFPAVDVVHGDAADLTSLLTDRGLGRADVVVSGLPWAAFPAGAQRRLLGAVCAAMSPAAAFTTFSYVHAIPLGSARRFRALLAERFEEVVPSRTVWRNAPPAFVFHARRPRPDGSAQR</sequence>
<dbReference type="InterPro" id="IPR041698">
    <property type="entry name" value="Methyltransf_25"/>
</dbReference>
<reference evidence="2 3" key="1">
    <citation type="submission" date="2024-10" db="EMBL/GenBank/DDBJ databases">
        <title>The Natural Products Discovery Center: Release of the First 8490 Sequenced Strains for Exploring Actinobacteria Biosynthetic Diversity.</title>
        <authorList>
            <person name="Kalkreuter E."/>
            <person name="Kautsar S.A."/>
            <person name="Yang D."/>
            <person name="Bader C.D."/>
            <person name="Teijaro C.N."/>
            <person name="Fluegel L."/>
            <person name="Davis C.M."/>
            <person name="Simpson J.R."/>
            <person name="Lauterbach L."/>
            <person name="Steele A.D."/>
            <person name="Gui C."/>
            <person name="Meng S."/>
            <person name="Li G."/>
            <person name="Viehrig K."/>
            <person name="Ye F."/>
            <person name="Su P."/>
            <person name="Kiefer A.F."/>
            <person name="Nichols A."/>
            <person name="Cepeda A.J."/>
            <person name="Yan W."/>
            <person name="Fan B."/>
            <person name="Jiang Y."/>
            <person name="Adhikari A."/>
            <person name="Zheng C.-J."/>
            <person name="Schuster L."/>
            <person name="Cowan T.M."/>
            <person name="Smanski M.J."/>
            <person name="Chevrette M.G."/>
            <person name="De Carvalho L.P.S."/>
            <person name="Shen B."/>
        </authorList>
    </citation>
    <scope>NUCLEOTIDE SEQUENCE [LARGE SCALE GENOMIC DNA]</scope>
    <source>
        <strain evidence="2 3">NPDC049503</strain>
    </source>
</reference>
<keyword evidence="2" id="KW-0808">Transferase</keyword>
<keyword evidence="2" id="KW-0489">Methyltransferase</keyword>
<dbReference type="Gene3D" id="3.40.50.150">
    <property type="entry name" value="Vaccinia Virus protein VP39"/>
    <property type="match status" value="1"/>
</dbReference>
<dbReference type="EMBL" id="JBITMB010000009">
    <property type="protein sequence ID" value="MFI7444570.1"/>
    <property type="molecule type" value="Genomic_DNA"/>
</dbReference>
<proteinExistence type="predicted"/>
<evidence type="ECO:0000313" key="3">
    <source>
        <dbReference type="Proteomes" id="UP001612928"/>
    </source>
</evidence>
<dbReference type="GO" id="GO:0008168">
    <property type="term" value="F:methyltransferase activity"/>
    <property type="evidence" value="ECO:0007669"/>
    <property type="project" value="UniProtKB-KW"/>
</dbReference>
<keyword evidence="3" id="KW-1185">Reference proteome</keyword>
<dbReference type="RefSeq" id="WP_397024836.1">
    <property type="nucleotide sequence ID" value="NZ_JBITMB010000009.1"/>
</dbReference>
<gene>
    <name evidence="2" type="ORF">ACIBP5_31760</name>
</gene>
<dbReference type="GO" id="GO:0032259">
    <property type="term" value="P:methylation"/>
    <property type="evidence" value="ECO:0007669"/>
    <property type="project" value="UniProtKB-KW"/>
</dbReference>
<comment type="caution">
    <text evidence="2">The sequence shown here is derived from an EMBL/GenBank/DDBJ whole genome shotgun (WGS) entry which is preliminary data.</text>
</comment>
<accession>A0ABW8ACS3</accession>